<organism evidence="1 2">
    <name type="scientific">Vibrio ishigakensis</name>
    <dbReference type="NCBI Taxonomy" id="1481914"/>
    <lineage>
        <taxon>Bacteria</taxon>
        <taxon>Pseudomonadati</taxon>
        <taxon>Pseudomonadota</taxon>
        <taxon>Gammaproteobacteria</taxon>
        <taxon>Vibrionales</taxon>
        <taxon>Vibrionaceae</taxon>
        <taxon>Vibrio</taxon>
    </lineage>
</organism>
<proteinExistence type="predicted"/>
<name>A0A0B8P7J1_9VIBR</name>
<comment type="caution">
    <text evidence="1">The sequence shown here is derived from an EMBL/GenBank/DDBJ whole genome shotgun (WGS) entry which is preliminary data.</text>
</comment>
<evidence type="ECO:0000313" key="1">
    <source>
        <dbReference type="EMBL" id="GAM62820.1"/>
    </source>
</evidence>
<evidence type="ECO:0000313" key="2">
    <source>
        <dbReference type="Proteomes" id="UP000031670"/>
    </source>
</evidence>
<accession>A0A0B8P7J1</accession>
<gene>
    <name evidence="1" type="ORF">JCM19232_4497</name>
</gene>
<protein>
    <submittedName>
        <fullName evidence="1">3-oxoacyl-(Acyl-carrier protein) reductase</fullName>
    </submittedName>
</protein>
<reference evidence="1 2" key="1">
    <citation type="submission" date="2015-01" db="EMBL/GenBank/DDBJ databases">
        <title>Vibrio sp. C5 JCM 19232 whole genome shotgun sequence.</title>
        <authorList>
            <person name="Sawabe T."/>
            <person name="Meirelles P."/>
            <person name="Feng G."/>
            <person name="Sayaka M."/>
            <person name="Hattori M."/>
            <person name="Ohkuma M."/>
        </authorList>
    </citation>
    <scope>NUCLEOTIDE SEQUENCE [LARGE SCALE GENOMIC DNA]</scope>
    <source>
        <strain evidence="1 2">JCM19232</strain>
    </source>
</reference>
<dbReference type="Gene3D" id="3.40.50.720">
    <property type="entry name" value="NAD(P)-binding Rossmann-like Domain"/>
    <property type="match status" value="1"/>
</dbReference>
<dbReference type="Proteomes" id="UP000031670">
    <property type="component" value="Unassembled WGS sequence"/>
</dbReference>
<dbReference type="InterPro" id="IPR036291">
    <property type="entry name" value="NAD(P)-bd_dom_sf"/>
</dbReference>
<dbReference type="SUPFAM" id="SSF51735">
    <property type="entry name" value="NAD(P)-binding Rossmann-fold domains"/>
    <property type="match status" value="1"/>
</dbReference>
<reference evidence="1 2" key="2">
    <citation type="submission" date="2015-01" db="EMBL/GenBank/DDBJ databases">
        <authorList>
            <consortium name="NBRP consortium"/>
            <person name="Sawabe T."/>
            <person name="Meirelles P."/>
            <person name="Feng G."/>
            <person name="Sayaka M."/>
            <person name="Hattori M."/>
            <person name="Ohkuma M."/>
        </authorList>
    </citation>
    <scope>NUCLEOTIDE SEQUENCE [LARGE SCALE GENOMIC DNA]</scope>
    <source>
        <strain evidence="1 2">JCM19232</strain>
    </source>
</reference>
<dbReference type="EMBL" id="BBSA01000007">
    <property type="protein sequence ID" value="GAM62820.1"/>
    <property type="molecule type" value="Genomic_DNA"/>
</dbReference>
<sequence>MGSVEDVSHAIQFFLDEKSHFITGQTLFVCGGITVGLAS</sequence>
<dbReference type="AlphaFoldDB" id="A0A0B8P7J1"/>